<proteinExistence type="predicted"/>
<evidence type="ECO:0000313" key="1">
    <source>
        <dbReference type="EMBL" id="ARW49489.1"/>
    </source>
</evidence>
<sequence length="152" mass="17080">MADIKLLWNEEKQECDIDLETINNGKEIIDVDSGDDLITAILISLLSNASAESDWAYSLDKYGWCCDSDIERPVGSLLWQLSYQPVQNNETYIAMSNGYIQEALSWLIEDNICKDVSVESSIVGDTGKSLLINVTVVKADDSVLQYSYIWKQ</sequence>
<accession>A0A1Y0Y2Q6</accession>
<geneLocation type="plasmid" evidence="2">
    <name>pap1342-5</name>
</geneLocation>
<reference evidence="1 2" key="1">
    <citation type="submission" date="2017-05" db="EMBL/GenBank/DDBJ databases">
        <title>Genome sequence of Acetobacter pasteurianus subsp. pasteurianus strain SRCM101342.</title>
        <authorList>
            <person name="Cho S.H."/>
        </authorList>
    </citation>
    <scope>NUCLEOTIDE SEQUENCE [LARGE SCALE GENOMIC DNA]</scope>
    <source>
        <strain evidence="1 2">SRCM101342</strain>
        <plasmid evidence="2">pap1342-5</plasmid>
    </source>
</reference>
<dbReference type="RefSeq" id="WP_087652370.1">
    <property type="nucleotide sequence ID" value="NZ_CP021514.1"/>
</dbReference>
<dbReference type="AlphaFoldDB" id="A0A1Y0Y2Q6"/>
<dbReference type="Proteomes" id="UP000196205">
    <property type="component" value="Plasmid pAP1342-5"/>
</dbReference>
<keyword evidence="1" id="KW-0614">Plasmid</keyword>
<dbReference type="OrthoDB" id="5677166at2"/>
<dbReference type="InterPro" id="IPR010877">
    <property type="entry name" value="Phage_Mu_Gp46"/>
</dbReference>
<gene>
    <name evidence="1" type="ORF">S1001342_03199</name>
</gene>
<evidence type="ECO:0000313" key="2">
    <source>
        <dbReference type="Proteomes" id="UP000196205"/>
    </source>
</evidence>
<dbReference type="Pfam" id="PF07409">
    <property type="entry name" value="GP46"/>
    <property type="match status" value="1"/>
</dbReference>
<protein>
    <submittedName>
        <fullName evidence="1">Uncharacterized protein</fullName>
    </submittedName>
</protein>
<organism evidence="1 2">
    <name type="scientific">Acetobacter pasteurianus subsp. pasteurianus</name>
    <dbReference type="NCBI Taxonomy" id="481145"/>
    <lineage>
        <taxon>Bacteria</taxon>
        <taxon>Pseudomonadati</taxon>
        <taxon>Pseudomonadota</taxon>
        <taxon>Alphaproteobacteria</taxon>
        <taxon>Acetobacterales</taxon>
        <taxon>Acetobacteraceae</taxon>
        <taxon>Acetobacter</taxon>
    </lineage>
</organism>
<name>A0A1Y0Y2Q6_ACEPA</name>
<dbReference type="EMBL" id="CP021514">
    <property type="protein sequence ID" value="ARW49489.1"/>
    <property type="molecule type" value="Genomic_DNA"/>
</dbReference>